<protein>
    <submittedName>
        <fullName evidence="2">DUF2752 domain-containing protein</fullName>
    </submittedName>
</protein>
<keyword evidence="1" id="KW-1133">Transmembrane helix</keyword>
<name>A0ABM6Z6Z7_9ACTO</name>
<proteinExistence type="predicted"/>
<keyword evidence="1" id="KW-0812">Transmembrane</keyword>
<sequence>MTSLGRPAEEMDGPDLCMLHRTTGLWCPLCGGTRATRELLSADLSGALSYNPFAVATEVLVVLALVRWLVARCSGRSRLLASSGEMLAYSLAAVLFAVVRNLPGLWAYLGPSLGPGVLG</sequence>
<keyword evidence="3" id="KW-1185">Reference proteome</keyword>
<feature type="transmembrane region" description="Helical" evidence="1">
    <location>
        <begin position="87"/>
        <end position="109"/>
    </location>
</feature>
<evidence type="ECO:0000256" key="1">
    <source>
        <dbReference type="SAM" id="Phobius"/>
    </source>
</evidence>
<evidence type="ECO:0000313" key="2">
    <source>
        <dbReference type="EMBL" id="AYD90868.1"/>
    </source>
</evidence>
<feature type="transmembrane region" description="Helical" evidence="1">
    <location>
        <begin position="47"/>
        <end position="66"/>
    </location>
</feature>
<reference evidence="2 3" key="1">
    <citation type="submission" date="2018-09" db="EMBL/GenBank/DDBJ databases">
        <authorList>
            <person name="Li J."/>
        </authorList>
    </citation>
    <scope>NUCLEOTIDE SEQUENCE [LARGE SCALE GENOMIC DNA]</scope>
    <source>
        <strain evidence="2 3">2129</strain>
    </source>
</reference>
<dbReference type="Pfam" id="PF10825">
    <property type="entry name" value="DUF2752"/>
    <property type="match status" value="1"/>
</dbReference>
<keyword evidence="1" id="KW-0472">Membrane</keyword>
<dbReference type="Proteomes" id="UP000273001">
    <property type="component" value="Chromosome"/>
</dbReference>
<accession>A0ABM6Z6Z7</accession>
<dbReference type="InterPro" id="IPR021215">
    <property type="entry name" value="DUF2752"/>
</dbReference>
<gene>
    <name evidence="2" type="ORF">D5R93_07060</name>
</gene>
<dbReference type="EMBL" id="CP032514">
    <property type="protein sequence ID" value="AYD90868.1"/>
    <property type="molecule type" value="Genomic_DNA"/>
</dbReference>
<organism evidence="2 3">
    <name type="scientific">Actinomyces lilanjuaniae</name>
    <dbReference type="NCBI Taxonomy" id="2321394"/>
    <lineage>
        <taxon>Bacteria</taxon>
        <taxon>Bacillati</taxon>
        <taxon>Actinomycetota</taxon>
        <taxon>Actinomycetes</taxon>
        <taxon>Actinomycetales</taxon>
        <taxon>Actinomycetaceae</taxon>
        <taxon>Actinomyces</taxon>
    </lineage>
</organism>
<evidence type="ECO:0000313" key="3">
    <source>
        <dbReference type="Proteomes" id="UP000273001"/>
    </source>
</evidence>